<keyword evidence="9" id="KW-0833">Ubl conjugation pathway</keyword>
<proteinExistence type="predicted"/>
<organism evidence="12 13">
    <name type="scientific">Citrullus colocynthis</name>
    <name type="common">colocynth</name>
    <dbReference type="NCBI Taxonomy" id="252529"/>
    <lineage>
        <taxon>Eukaryota</taxon>
        <taxon>Viridiplantae</taxon>
        <taxon>Streptophyta</taxon>
        <taxon>Embryophyta</taxon>
        <taxon>Tracheophyta</taxon>
        <taxon>Spermatophyta</taxon>
        <taxon>Magnoliopsida</taxon>
        <taxon>eudicotyledons</taxon>
        <taxon>Gunneridae</taxon>
        <taxon>Pentapetalae</taxon>
        <taxon>rosids</taxon>
        <taxon>fabids</taxon>
        <taxon>Cucurbitales</taxon>
        <taxon>Cucurbitaceae</taxon>
        <taxon>Benincaseae</taxon>
        <taxon>Citrullus</taxon>
    </lineage>
</organism>
<gene>
    <name evidence="12" type="ORF">CITCOLO1_LOCUS1949</name>
</gene>
<dbReference type="PANTHER" id="PTHR11685">
    <property type="entry name" value="RBR FAMILY RING FINGER AND IBR DOMAIN-CONTAINING"/>
    <property type="match status" value="1"/>
</dbReference>
<comment type="catalytic activity">
    <reaction evidence="1">
        <text>[E2 ubiquitin-conjugating enzyme]-S-ubiquitinyl-L-cysteine + [acceptor protein]-L-lysine = [E2 ubiquitin-conjugating enzyme]-L-cysteine + [acceptor protein]-N(6)-ubiquitinyl-L-lysine.</text>
        <dbReference type="EC" id="2.3.2.31"/>
    </reaction>
</comment>
<keyword evidence="10" id="KW-0862">Zinc</keyword>
<reference evidence="12 13" key="1">
    <citation type="submission" date="2024-03" db="EMBL/GenBank/DDBJ databases">
        <authorList>
            <person name="Gkanogiannis A."/>
            <person name="Becerra Lopez-Lavalle L."/>
        </authorList>
    </citation>
    <scope>NUCLEOTIDE SEQUENCE [LARGE SCALE GENOMIC DNA]</scope>
</reference>
<dbReference type="InterPro" id="IPR031127">
    <property type="entry name" value="E3_UB_ligase_RBR"/>
</dbReference>
<feature type="domain" description="RING-type" evidence="11">
    <location>
        <begin position="1"/>
        <end position="145"/>
    </location>
</feature>
<evidence type="ECO:0000256" key="6">
    <source>
        <dbReference type="ARBA" id="ARBA00022723"/>
    </source>
</evidence>
<dbReference type="SMART" id="SM00647">
    <property type="entry name" value="IBR"/>
    <property type="match status" value="1"/>
</dbReference>
<dbReference type="InterPro" id="IPR044066">
    <property type="entry name" value="TRIAD_supradom"/>
</dbReference>
<sequence length="145" mass="16284">MLPKEITEKWNKALCKALYSEADEVFCPFEDCSEGIILEKEATGGGGKLRDCECPFCHRLFCATCKVPWHEGITCDEYQTLYKGDQRGRDDILMKMLASKMKWMKCPKCNFFVEKVSGVDSSSATLVDHLGLQPMAVANLTNESV</sequence>
<evidence type="ECO:0000256" key="10">
    <source>
        <dbReference type="ARBA" id="ARBA00022833"/>
    </source>
</evidence>
<dbReference type="Pfam" id="PF01485">
    <property type="entry name" value="IBR"/>
    <property type="match status" value="1"/>
</dbReference>
<evidence type="ECO:0000256" key="8">
    <source>
        <dbReference type="ARBA" id="ARBA00022771"/>
    </source>
</evidence>
<accession>A0ABP0XQT7</accession>
<dbReference type="Proteomes" id="UP001642487">
    <property type="component" value="Chromosome 1"/>
</dbReference>
<protein>
    <recommendedName>
        <fullName evidence="4">RBR-type E3 ubiquitin transferase</fullName>
        <ecNumber evidence="4">2.3.2.31</ecNumber>
    </recommendedName>
</protein>
<evidence type="ECO:0000256" key="7">
    <source>
        <dbReference type="ARBA" id="ARBA00022737"/>
    </source>
</evidence>
<evidence type="ECO:0000256" key="2">
    <source>
        <dbReference type="ARBA" id="ARBA00001947"/>
    </source>
</evidence>
<evidence type="ECO:0000256" key="5">
    <source>
        <dbReference type="ARBA" id="ARBA00022679"/>
    </source>
</evidence>
<dbReference type="Gene3D" id="2.20.25.20">
    <property type="match status" value="1"/>
</dbReference>
<comment type="pathway">
    <text evidence="3">Protein modification; protein ubiquitination.</text>
</comment>
<evidence type="ECO:0000256" key="9">
    <source>
        <dbReference type="ARBA" id="ARBA00022786"/>
    </source>
</evidence>
<dbReference type="PROSITE" id="PS51873">
    <property type="entry name" value="TRIAD"/>
    <property type="match status" value="1"/>
</dbReference>
<dbReference type="EC" id="2.3.2.31" evidence="4"/>
<dbReference type="SUPFAM" id="SSF57850">
    <property type="entry name" value="RING/U-box"/>
    <property type="match status" value="1"/>
</dbReference>
<keyword evidence="7" id="KW-0677">Repeat</keyword>
<keyword evidence="8" id="KW-0863">Zinc-finger</keyword>
<evidence type="ECO:0000256" key="1">
    <source>
        <dbReference type="ARBA" id="ARBA00001798"/>
    </source>
</evidence>
<evidence type="ECO:0000313" key="13">
    <source>
        <dbReference type="Proteomes" id="UP001642487"/>
    </source>
</evidence>
<name>A0ABP0XQT7_9ROSI</name>
<evidence type="ECO:0000259" key="11">
    <source>
        <dbReference type="PROSITE" id="PS51873"/>
    </source>
</evidence>
<keyword evidence="13" id="KW-1185">Reference proteome</keyword>
<dbReference type="InterPro" id="IPR002867">
    <property type="entry name" value="IBR_dom"/>
</dbReference>
<keyword evidence="6" id="KW-0479">Metal-binding</keyword>
<keyword evidence="5" id="KW-0808">Transferase</keyword>
<evidence type="ECO:0000256" key="3">
    <source>
        <dbReference type="ARBA" id="ARBA00004906"/>
    </source>
</evidence>
<dbReference type="EMBL" id="OZ021735">
    <property type="protein sequence ID" value="CAK9310329.1"/>
    <property type="molecule type" value="Genomic_DNA"/>
</dbReference>
<evidence type="ECO:0000256" key="4">
    <source>
        <dbReference type="ARBA" id="ARBA00012251"/>
    </source>
</evidence>
<evidence type="ECO:0000313" key="12">
    <source>
        <dbReference type="EMBL" id="CAK9310329.1"/>
    </source>
</evidence>
<comment type="cofactor">
    <cofactor evidence="2">
        <name>Zn(2+)</name>
        <dbReference type="ChEBI" id="CHEBI:29105"/>
    </cofactor>
</comment>